<feature type="non-terminal residue" evidence="2">
    <location>
        <position position="96"/>
    </location>
</feature>
<evidence type="ECO:0000313" key="2">
    <source>
        <dbReference type="EMBL" id="CAF4209213.1"/>
    </source>
</evidence>
<reference evidence="2" key="1">
    <citation type="submission" date="2021-02" db="EMBL/GenBank/DDBJ databases">
        <authorList>
            <person name="Nowell W R."/>
        </authorList>
    </citation>
    <scope>NUCLEOTIDE SEQUENCE</scope>
</reference>
<feature type="compositionally biased region" description="Polar residues" evidence="1">
    <location>
        <begin position="34"/>
        <end position="52"/>
    </location>
</feature>
<comment type="caution">
    <text evidence="2">The sequence shown here is derived from an EMBL/GenBank/DDBJ whole genome shotgun (WGS) entry which is preliminary data.</text>
</comment>
<feature type="region of interest" description="Disordered" evidence="1">
    <location>
        <begin position="1"/>
        <end position="96"/>
    </location>
</feature>
<accession>A0A8S2S840</accession>
<dbReference type="Proteomes" id="UP000676336">
    <property type="component" value="Unassembled WGS sequence"/>
</dbReference>
<feature type="compositionally biased region" description="Polar residues" evidence="1">
    <location>
        <begin position="70"/>
        <end position="96"/>
    </location>
</feature>
<feature type="compositionally biased region" description="Polar residues" evidence="1">
    <location>
        <begin position="1"/>
        <end position="21"/>
    </location>
</feature>
<evidence type="ECO:0000256" key="1">
    <source>
        <dbReference type="SAM" id="MobiDB-lite"/>
    </source>
</evidence>
<sequence length="96" mass="10273">AVPTSQSRSKTGYTLQSQSSRELIRENSTESSRKTSASGVASPNNISMANSREGSRNVSREQSREKPSSERASYANTAVSSNKVSTLINDTDSSKA</sequence>
<name>A0A8S2S840_9BILA</name>
<feature type="compositionally biased region" description="Basic and acidic residues" evidence="1">
    <location>
        <begin position="53"/>
        <end position="69"/>
    </location>
</feature>
<proteinExistence type="predicted"/>
<protein>
    <submittedName>
        <fullName evidence="2">Uncharacterized protein</fullName>
    </submittedName>
</protein>
<dbReference type="AlphaFoldDB" id="A0A8S2S840"/>
<feature type="compositionally biased region" description="Basic and acidic residues" evidence="1">
    <location>
        <begin position="22"/>
        <end position="33"/>
    </location>
</feature>
<dbReference type="EMBL" id="CAJOBI010019896">
    <property type="protein sequence ID" value="CAF4209213.1"/>
    <property type="molecule type" value="Genomic_DNA"/>
</dbReference>
<organism evidence="2 3">
    <name type="scientific">Rotaria magnacalcarata</name>
    <dbReference type="NCBI Taxonomy" id="392030"/>
    <lineage>
        <taxon>Eukaryota</taxon>
        <taxon>Metazoa</taxon>
        <taxon>Spiralia</taxon>
        <taxon>Gnathifera</taxon>
        <taxon>Rotifera</taxon>
        <taxon>Eurotatoria</taxon>
        <taxon>Bdelloidea</taxon>
        <taxon>Philodinida</taxon>
        <taxon>Philodinidae</taxon>
        <taxon>Rotaria</taxon>
    </lineage>
</organism>
<evidence type="ECO:0000313" key="3">
    <source>
        <dbReference type="Proteomes" id="UP000676336"/>
    </source>
</evidence>
<feature type="non-terminal residue" evidence="2">
    <location>
        <position position="1"/>
    </location>
</feature>
<gene>
    <name evidence="2" type="ORF">SMN809_LOCUS22235</name>
</gene>